<protein>
    <recommendedName>
        <fullName evidence="7">Pre-mRNA-splicing factor 38</fullName>
    </recommendedName>
</protein>
<evidence type="ECO:0000313" key="8">
    <source>
        <dbReference type="EMBL" id="CAD9148918.1"/>
    </source>
</evidence>
<evidence type="ECO:0000256" key="6">
    <source>
        <dbReference type="ARBA" id="ARBA00023242"/>
    </source>
</evidence>
<evidence type="ECO:0000256" key="4">
    <source>
        <dbReference type="ARBA" id="ARBA00022728"/>
    </source>
</evidence>
<accession>A0A7S1W504</accession>
<comment type="similarity">
    <text evidence="2 7">Belongs to the PRP38 family.</text>
</comment>
<evidence type="ECO:0000256" key="5">
    <source>
        <dbReference type="ARBA" id="ARBA00023187"/>
    </source>
</evidence>
<dbReference type="AlphaFoldDB" id="A0A7S1W504"/>
<dbReference type="EMBL" id="HBGF01047459">
    <property type="protein sequence ID" value="CAD9148918.1"/>
    <property type="molecule type" value="Transcribed_RNA"/>
</dbReference>
<keyword evidence="5 7" id="KW-0508">mRNA splicing</keyword>
<proteinExistence type="inferred from homology"/>
<keyword evidence="3 7" id="KW-0507">mRNA processing</keyword>
<organism evidence="8">
    <name type="scientific">Neobodo designis</name>
    <name type="common">Flagellated protozoan</name>
    <name type="synonym">Bodo designis</name>
    <dbReference type="NCBI Taxonomy" id="312471"/>
    <lineage>
        <taxon>Eukaryota</taxon>
        <taxon>Discoba</taxon>
        <taxon>Euglenozoa</taxon>
        <taxon>Kinetoplastea</taxon>
        <taxon>Metakinetoplastina</taxon>
        <taxon>Neobodonida</taxon>
        <taxon>Neobodo</taxon>
    </lineage>
</organism>
<comment type="function">
    <text evidence="7">Required for pre-mRNA splicing.</text>
</comment>
<evidence type="ECO:0000256" key="1">
    <source>
        <dbReference type="ARBA" id="ARBA00004123"/>
    </source>
</evidence>
<keyword evidence="6 7" id="KW-0539">Nucleus</keyword>
<dbReference type="GO" id="GO:0000398">
    <property type="term" value="P:mRNA splicing, via spliceosome"/>
    <property type="evidence" value="ECO:0007669"/>
    <property type="project" value="UniProtKB-UniRule"/>
</dbReference>
<comment type="subcellular location">
    <subcellularLocation>
        <location evidence="1 7">Nucleus</location>
    </subcellularLocation>
</comment>
<dbReference type="GO" id="GO:0005681">
    <property type="term" value="C:spliceosomal complex"/>
    <property type="evidence" value="ECO:0007669"/>
    <property type="project" value="UniProtKB-KW"/>
</dbReference>
<keyword evidence="4 7" id="KW-0747">Spliceosome</keyword>
<evidence type="ECO:0000256" key="7">
    <source>
        <dbReference type="RuleBase" id="RU367025"/>
    </source>
</evidence>
<reference evidence="8" key="1">
    <citation type="submission" date="2021-01" db="EMBL/GenBank/DDBJ databases">
        <authorList>
            <person name="Corre E."/>
            <person name="Pelletier E."/>
            <person name="Niang G."/>
            <person name="Scheremetjew M."/>
            <person name="Finn R."/>
            <person name="Kale V."/>
            <person name="Holt S."/>
            <person name="Cochrane G."/>
            <person name="Meng A."/>
            <person name="Brown T."/>
            <person name="Cohen L."/>
        </authorList>
    </citation>
    <scope>NUCLEOTIDE SEQUENCE</scope>
    <source>
        <strain evidence="8">CCAP 1951/1</strain>
    </source>
</reference>
<name>A0A7S1W504_NEODS</name>
<dbReference type="InterPro" id="IPR005037">
    <property type="entry name" value="PRP38"/>
</dbReference>
<evidence type="ECO:0000256" key="2">
    <source>
        <dbReference type="ARBA" id="ARBA00006164"/>
    </source>
</evidence>
<gene>
    <name evidence="8" type="ORF">NDES1114_LOCUS31731</name>
</gene>
<dbReference type="Pfam" id="PF03371">
    <property type="entry name" value="PRP38"/>
    <property type="match status" value="1"/>
</dbReference>
<dbReference type="PANTHER" id="PTHR23142">
    <property type="entry name" value="PRE-MRNA-SPLICING FACTOR 38A-RELATED"/>
    <property type="match status" value="1"/>
</dbReference>
<evidence type="ECO:0000256" key="3">
    <source>
        <dbReference type="ARBA" id="ARBA00022664"/>
    </source>
</evidence>
<sequence length="180" mass="20012">MVVNALSEVLRKKVLRSSYWLGRCADATFLDVVALAADLDFVEGMRGEAEMAQPTPFVCLIQRLCQLDPPPELIHELIDQKQLKYVRLLGILFVRLTVEDPVAVHAAIDVGLADFRMVRVREPLGAAVEAQPLDVAVEKLVEEETFFGVPLPSLLSRANTAVATGQLTVWPREYSDDQQQ</sequence>